<dbReference type="AlphaFoldDB" id="A0A3Q1I380"/>
<evidence type="ECO:0000256" key="5">
    <source>
        <dbReference type="ARBA" id="ARBA00023040"/>
    </source>
</evidence>
<dbReference type="GO" id="GO:0005886">
    <property type="term" value="C:plasma membrane"/>
    <property type="evidence" value="ECO:0007669"/>
    <property type="project" value="UniProtKB-SubCell"/>
</dbReference>
<dbReference type="PROSITE" id="PS00237">
    <property type="entry name" value="G_PROTEIN_RECEP_F1_1"/>
    <property type="match status" value="1"/>
</dbReference>
<keyword evidence="5 9" id="KW-0297">G-protein coupled receptor</keyword>
<dbReference type="Pfam" id="PF00001">
    <property type="entry name" value="7tm_1"/>
    <property type="match status" value="1"/>
</dbReference>
<evidence type="ECO:0000313" key="13">
    <source>
        <dbReference type="Proteomes" id="UP000257200"/>
    </source>
</evidence>
<evidence type="ECO:0000259" key="11">
    <source>
        <dbReference type="PROSITE" id="PS50262"/>
    </source>
</evidence>
<evidence type="ECO:0000256" key="1">
    <source>
        <dbReference type="ARBA" id="ARBA00004651"/>
    </source>
</evidence>
<feature type="transmembrane region" description="Helical" evidence="10">
    <location>
        <begin position="266"/>
        <end position="287"/>
    </location>
</feature>
<dbReference type="PROSITE" id="PS50262">
    <property type="entry name" value="G_PROTEIN_RECEP_F1_2"/>
    <property type="match status" value="1"/>
</dbReference>
<feature type="transmembrane region" description="Helical" evidence="10">
    <location>
        <begin position="161"/>
        <end position="180"/>
    </location>
</feature>
<keyword evidence="13" id="KW-1185">Reference proteome</keyword>
<dbReference type="Gene3D" id="1.20.1070.10">
    <property type="entry name" value="Rhodopsin 7-helix transmembrane proteins"/>
    <property type="match status" value="1"/>
</dbReference>
<feature type="transmembrane region" description="Helical" evidence="10">
    <location>
        <begin position="299"/>
        <end position="319"/>
    </location>
</feature>
<comment type="similarity">
    <text evidence="9">Belongs to the G-protein coupled receptor 1 family.</text>
</comment>
<feature type="transmembrane region" description="Helical" evidence="10">
    <location>
        <begin position="210"/>
        <end position="233"/>
    </location>
</feature>
<dbReference type="CDD" id="cd15055">
    <property type="entry name" value="7tmA_TAARs"/>
    <property type="match status" value="1"/>
</dbReference>
<protein>
    <recommendedName>
        <fullName evidence="11">G-protein coupled receptors family 1 profile domain-containing protein</fullName>
    </recommendedName>
</protein>
<feature type="transmembrane region" description="Helical" evidence="10">
    <location>
        <begin position="77"/>
        <end position="99"/>
    </location>
</feature>
<reference evidence="12" key="2">
    <citation type="submission" date="2025-09" db="UniProtKB">
        <authorList>
            <consortium name="Ensembl"/>
        </authorList>
    </citation>
    <scope>IDENTIFICATION</scope>
</reference>
<evidence type="ECO:0000256" key="7">
    <source>
        <dbReference type="ARBA" id="ARBA00023170"/>
    </source>
</evidence>
<dbReference type="PANTHER" id="PTHR24249:SF381">
    <property type="entry name" value="TRACE AMINE ASSOCIATED RECEPTOR 19P-RELATED"/>
    <property type="match status" value="1"/>
</dbReference>
<evidence type="ECO:0000313" key="12">
    <source>
        <dbReference type="Ensembl" id="ENSAPOP00000034140.1"/>
    </source>
</evidence>
<dbReference type="InterPro" id="IPR050569">
    <property type="entry name" value="TAAR"/>
</dbReference>
<dbReference type="GeneTree" id="ENSGT01050000244823"/>
<dbReference type="Proteomes" id="UP000257200">
    <property type="component" value="Unplaced"/>
</dbReference>
<feature type="domain" description="G-protein coupled receptors family 1 profile" evidence="11">
    <location>
        <begin position="55"/>
        <end position="312"/>
    </location>
</feature>
<dbReference type="InParanoid" id="A0A3Q1I380"/>
<keyword evidence="4 10" id="KW-1133">Transmembrane helix</keyword>
<accession>A0A3Q1I380</accession>
<dbReference type="STRING" id="80966.ENSAPOP00000034140"/>
<evidence type="ECO:0000256" key="10">
    <source>
        <dbReference type="SAM" id="Phobius"/>
    </source>
</evidence>
<dbReference type="InterPro" id="IPR017452">
    <property type="entry name" value="GPCR_Rhodpsn_7TM"/>
</dbReference>
<dbReference type="PANTHER" id="PTHR24249">
    <property type="entry name" value="HISTAMINE RECEPTOR-RELATED G-PROTEIN COUPLED RECEPTOR"/>
    <property type="match status" value="1"/>
</dbReference>
<evidence type="ECO:0000256" key="3">
    <source>
        <dbReference type="ARBA" id="ARBA00022692"/>
    </source>
</evidence>
<keyword evidence="6 10" id="KW-0472">Membrane</keyword>
<sequence length="343" mass="38386">PDLSNSGQRMEIQDRAELCFPQLLNTSCRKPTSHRFQDVFVHVVLSSISVLIIVLNLLVIISVSYFRQTLTSHFGKYKCLVSSMCSLSVSDFLVGSVLLPGDIYAQTQCWFLGEVMCSLCNYVINIVLSASVGNMVLISIDRYVAICHPLHYPTRVTVTKAKLYVFLCWFCSFFCISIVFKDVLNQPSITNSCDGECVVVFSNIAFVTDLILNFIGPVIAIIFLYMRVFVVAVSQARAMRSHTAAVTHQHSVTLSKRKSELKAARTLGVIVLVFLICFCPFYCVSLAGASPYSVNVASIMYYMNSCLNPLIYALFYPWFRKAVKHIVTLQILQPGSSEVSMFK</sequence>
<dbReference type="InterPro" id="IPR000276">
    <property type="entry name" value="GPCR_Rhodpsn"/>
</dbReference>
<evidence type="ECO:0000256" key="2">
    <source>
        <dbReference type="ARBA" id="ARBA00022475"/>
    </source>
</evidence>
<reference evidence="12" key="1">
    <citation type="submission" date="2025-08" db="UniProtKB">
        <authorList>
            <consortium name="Ensembl"/>
        </authorList>
    </citation>
    <scope>IDENTIFICATION</scope>
</reference>
<proteinExistence type="inferred from homology"/>
<keyword evidence="8 9" id="KW-0807">Transducer</keyword>
<keyword evidence="7 9" id="KW-0675">Receptor</keyword>
<evidence type="ECO:0000256" key="9">
    <source>
        <dbReference type="RuleBase" id="RU000688"/>
    </source>
</evidence>
<evidence type="ECO:0000256" key="8">
    <source>
        <dbReference type="ARBA" id="ARBA00023224"/>
    </source>
</evidence>
<dbReference type="Ensembl" id="ENSAPOT00000034937.1">
    <property type="protein sequence ID" value="ENSAPOP00000034140.1"/>
    <property type="gene ID" value="ENSAPOG00000023179.1"/>
</dbReference>
<organism evidence="12 13">
    <name type="scientific">Acanthochromis polyacanthus</name>
    <name type="common">spiny chromis</name>
    <dbReference type="NCBI Taxonomy" id="80966"/>
    <lineage>
        <taxon>Eukaryota</taxon>
        <taxon>Metazoa</taxon>
        <taxon>Chordata</taxon>
        <taxon>Craniata</taxon>
        <taxon>Vertebrata</taxon>
        <taxon>Euteleostomi</taxon>
        <taxon>Actinopterygii</taxon>
        <taxon>Neopterygii</taxon>
        <taxon>Teleostei</taxon>
        <taxon>Neoteleostei</taxon>
        <taxon>Acanthomorphata</taxon>
        <taxon>Ovalentaria</taxon>
        <taxon>Pomacentridae</taxon>
        <taxon>Acanthochromis</taxon>
    </lineage>
</organism>
<feature type="transmembrane region" description="Helical" evidence="10">
    <location>
        <begin position="39"/>
        <end position="65"/>
    </location>
</feature>
<comment type="subcellular location">
    <subcellularLocation>
        <location evidence="1">Cell membrane</location>
        <topology evidence="1">Multi-pass membrane protein</topology>
    </subcellularLocation>
</comment>
<name>A0A3Q1I380_9TELE</name>
<dbReference type="GO" id="GO:0001594">
    <property type="term" value="F:trace-amine receptor activity"/>
    <property type="evidence" value="ECO:0007669"/>
    <property type="project" value="TreeGrafter"/>
</dbReference>
<keyword evidence="3 9" id="KW-0812">Transmembrane</keyword>
<dbReference type="FunCoup" id="A0A3Q1I380">
    <property type="interactions" value="6"/>
</dbReference>
<feature type="transmembrane region" description="Helical" evidence="10">
    <location>
        <begin position="119"/>
        <end position="140"/>
    </location>
</feature>
<evidence type="ECO:0000256" key="4">
    <source>
        <dbReference type="ARBA" id="ARBA00022989"/>
    </source>
</evidence>
<keyword evidence="2" id="KW-1003">Cell membrane</keyword>
<dbReference type="PRINTS" id="PR00237">
    <property type="entry name" value="GPCRRHODOPSN"/>
</dbReference>
<evidence type="ECO:0000256" key="6">
    <source>
        <dbReference type="ARBA" id="ARBA00023136"/>
    </source>
</evidence>
<dbReference type="SUPFAM" id="SSF81321">
    <property type="entry name" value="Family A G protein-coupled receptor-like"/>
    <property type="match status" value="1"/>
</dbReference>